<evidence type="ECO:0000259" key="4">
    <source>
        <dbReference type="Pfam" id="PF13460"/>
    </source>
</evidence>
<reference evidence="5" key="1">
    <citation type="journal article" date="2020" name="Fungal Divers.">
        <title>Resolving the Mortierellaceae phylogeny through synthesis of multi-gene phylogenetics and phylogenomics.</title>
        <authorList>
            <person name="Vandepol N."/>
            <person name="Liber J."/>
            <person name="Desiro A."/>
            <person name="Na H."/>
            <person name="Kennedy M."/>
            <person name="Barry K."/>
            <person name="Grigoriev I.V."/>
            <person name="Miller A.N."/>
            <person name="O'Donnell K."/>
            <person name="Stajich J.E."/>
            <person name="Bonito G."/>
        </authorList>
    </citation>
    <scope>NUCLEOTIDE SEQUENCE</scope>
    <source>
        <strain evidence="5">CK1249</strain>
    </source>
</reference>
<dbReference type="PANTHER" id="PTHR43586:SF8">
    <property type="entry name" value="CYSTEINE DESULFURASE 1, CHLOROPLASTIC"/>
    <property type="match status" value="1"/>
</dbReference>
<dbReference type="InterPro" id="IPR036291">
    <property type="entry name" value="NAD(P)-bd_dom_sf"/>
</dbReference>
<dbReference type="InterPro" id="IPR015421">
    <property type="entry name" value="PyrdxlP-dep_Trfase_major"/>
</dbReference>
<dbReference type="InterPro" id="IPR015424">
    <property type="entry name" value="PyrdxlP-dep_Trfase"/>
</dbReference>
<feature type="non-terminal residue" evidence="5">
    <location>
        <position position="1"/>
    </location>
</feature>
<dbReference type="PANTHER" id="PTHR43586">
    <property type="entry name" value="CYSTEINE DESULFURASE"/>
    <property type="match status" value="1"/>
</dbReference>
<gene>
    <name evidence="5" type="ORF">BGZ70_009053</name>
</gene>
<dbReference type="SUPFAM" id="SSF51735">
    <property type="entry name" value="NAD(P)-binding Rossmann-fold domains"/>
    <property type="match status" value="1"/>
</dbReference>
<comment type="caution">
    <text evidence="5">The sequence shown here is derived from an EMBL/GenBank/DDBJ whole genome shotgun (WGS) entry which is preliminary data.</text>
</comment>
<organism evidence="5 6">
    <name type="scientific">Mortierella alpina</name>
    <name type="common">Oleaginous fungus</name>
    <name type="synonym">Mortierella renispora</name>
    <dbReference type="NCBI Taxonomy" id="64518"/>
    <lineage>
        <taxon>Eukaryota</taxon>
        <taxon>Fungi</taxon>
        <taxon>Fungi incertae sedis</taxon>
        <taxon>Mucoromycota</taxon>
        <taxon>Mortierellomycotina</taxon>
        <taxon>Mortierellomycetes</taxon>
        <taxon>Mortierellales</taxon>
        <taxon>Mortierellaceae</taxon>
        <taxon>Mortierella</taxon>
    </lineage>
</organism>
<evidence type="ECO:0000256" key="2">
    <source>
        <dbReference type="SAM" id="MobiDB-lite"/>
    </source>
</evidence>
<dbReference type="OrthoDB" id="420046at2759"/>
<evidence type="ECO:0000313" key="5">
    <source>
        <dbReference type="EMBL" id="KAF9958889.1"/>
    </source>
</evidence>
<evidence type="ECO:0008006" key="7">
    <source>
        <dbReference type="Google" id="ProtNLM"/>
    </source>
</evidence>
<dbReference type="SUPFAM" id="SSF53383">
    <property type="entry name" value="PLP-dependent transferases"/>
    <property type="match status" value="1"/>
</dbReference>
<dbReference type="Pfam" id="PF00266">
    <property type="entry name" value="Aminotran_5"/>
    <property type="match status" value="1"/>
</dbReference>
<keyword evidence="1" id="KW-0663">Pyridoxal phosphate</keyword>
<dbReference type="Pfam" id="PF13460">
    <property type="entry name" value="NAD_binding_10"/>
    <property type="match status" value="1"/>
</dbReference>
<sequence length="681" mass="75834">IELVKQGLERNYRVTAFVRDDKLLLEESSLRKNHNLLIVKGSPTSQADLDRCVEGQDVVVNVIGARLMASDATIGSHSQVVLNNALKKHGVRRLIVVTSYGCHGLRNYLAMTRKLFSRVFMTGILKDKVLQEDIIQRETESFDWTIVRPVTLRDGDLSERYWVCCEELPKTKVKMLTRKDLAHYILTIINRPQEYKKIRSIAGKKASAAEWNIYEPKHQPSAYCCNMDPSIQLADWARLKKRHQRLLIRRVQSDIIAAPWIANPPFGKKKSIYTDFFASSKPLKKFESIMLQQVLPFYANTHTSTTSTSKVTSHSVKLARETIARCTRTNTEAGHEHEAAVIFCGDGSTSGVNKVRNVFRLGDEAFWSRRAYAASSAPPEIGPSSMALSLPSSIFHSPVPPQHRPVVFLSIQEHHSNLLPWRESCADVVVIPEDGSHRLDLRVLEQQLIEHCDRPLKIGTFSAGSNLTGVLNDTVAIAELLHRHGAYAFFDYAGVGPYTTIDMNPAPSSISHPGEPNLAYKDGVFLSTHKFLGGPGSSGVLLARVEIFSWVDRNEVHPHHQRAPHADAPPPAHPGGGTVDMVIDGRHKYSSSVIAREEAGTPNILATIRTGLVFRLQEIVDPAWILEKEYRLAKTVMARLTAPGLARAIHVLGTPSEEQDRIAVFSLTVTVPPSVTRGKER</sequence>
<feature type="region of interest" description="Disordered" evidence="2">
    <location>
        <begin position="558"/>
        <end position="578"/>
    </location>
</feature>
<protein>
    <recommendedName>
        <fullName evidence="7">NAD(P)-binding domain-containing protein</fullName>
    </recommendedName>
</protein>
<evidence type="ECO:0000259" key="3">
    <source>
        <dbReference type="Pfam" id="PF00266"/>
    </source>
</evidence>
<keyword evidence="6" id="KW-1185">Reference proteome</keyword>
<dbReference type="InterPro" id="IPR016040">
    <property type="entry name" value="NAD(P)-bd_dom"/>
</dbReference>
<dbReference type="EMBL" id="JAAAHY010000702">
    <property type="protein sequence ID" value="KAF9958889.1"/>
    <property type="molecule type" value="Genomic_DNA"/>
</dbReference>
<name>A0A9P6J284_MORAP</name>
<dbReference type="Gene3D" id="3.40.640.10">
    <property type="entry name" value="Type I PLP-dependent aspartate aminotransferase-like (Major domain)"/>
    <property type="match status" value="1"/>
</dbReference>
<evidence type="ECO:0000313" key="6">
    <source>
        <dbReference type="Proteomes" id="UP000738359"/>
    </source>
</evidence>
<accession>A0A9P6J284</accession>
<dbReference type="AlphaFoldDB" id="A0A9P6J284"/>
<dbReference type="InterPro" id="IPR000192">
    <property type="entry name" value="Aminotrans_V_dom"/>
</dbReference>
<dbReference type="Proteomes" id="UP000738359">
    <property type="component" value="Unassembled WGS sequence"/>
</dbReference>
<evidence type="ECO:0000256" key="1">
    <source>
        <dbReference type="ARBA" id="ARBA00022898"/>
    </source>
</evidence>
<dbReference type="Gene3D" id="3.40.50.720">
    <property type="entry name" value="NAD(P)-binding Rossmann-like Domain"/>
    <property type="match status" value="1"/>
</dbReference>
<feature type="domain" description="NAD(P)-binding" evidence="4">
    <location>
        <begin position="2"/>
        <end position="192"/>
    </location>
</feature>
<feature type="domain" description="Aminotransferase class V" evidence="3">
    <location>
        <begin position="407"/>
        <end position="504"/>
    </location>
</feature>
<proteinExistence type="predicted"/>